<evidence type="ECO:0000256" key="2">
    <source>
        <dbReference type="SAM" id="Phobius"/>
    </source>
</evidence>
<protein>
    <submittedName>
        <fullName evidence="3">Uncharacterized protein</fullName>
    </submittedName>
</protein>
<gene>
    <name evidence="3" type="ORF">C4D60_Mb02t05490</name>
</gene>
<evidence type="ECO:0000313" key="3">
    <source>
        <dbReference type="EMBL" id="THU44256.1"/>
    </source>
</evidence>
<keyword evidence="2" id="KW-0472">Membrane</keyword>
<comment type="caution">
    <text evidence="3">The sequence shown here is derived from an EMBL/GenBank/DDBJ whole genome shotgun (WGS) entry which is preliminary data.</text>
</comment>
<keyword evidence="2" id="KW-0812">Transmembrane</keyword>
<name>A0A4V4H2G4_MUSBA</name>
<sequence>MVTEATPNDDTASRQGCPRPKMTLQRGTILHRVLSLAMGVAVMLAATTRRTDGGATLLIADEGLCRRRARRRAAVFGERECVGLQAVVVVVARLQAVVAERFRQLLVSMRNPHYSLVHKLKQDKWEVMTHNDQS</sequence>
<dbReference type="EMBL" id="PYDT01000011">
    <property type="protein sequence ID" value="THU44256.1"/>
    <property type="molecule type" value="Genomic_DNA"/>
</dbReference>
<evidence type="ECO:0000256" key="1">
    <source>
        <dbReference type="SAM" id="MobiDB-lite"/>
    </source>
</evidence>
<dbReference type="AlphaFoldDB" id="A0A4V4H2G4"/>
<keyword evidence="2" id="KW-1133">Transmembrane helix</keyword>
<feature type="compositionally biased region" description="Polar residues" evidence="1">
    <location>
        <begin position="1"/>
        <end position="14"/>
    </location>
</feature>
<keyword evidence="4" id="KW-1185">Reference proteome</keyword>
<feature type="region of interest" description="Disordered" evidence="1">
    <location>
        <begin position="1"/>
        <end position="21"/>
    </location>
</feature>
<reference evidence="3 4" key="1">
    <citation type="journal article" date="2019" name="Nat. Plants">
        <title>Genome sequencing of Musa balbisiana reveals subgenome evolution and function divergence in polyploid bananas.</title>
        <authorList>
            <person name="Yao X."/>
        </authorList>
    </citation>
    <scope>NUCLEOTIDE SEQUENCE [LARGE SCALE GENOMIC DNA]</scope>
    <source>
        <strain evidence="4">cv. DH-PKW</strain>
        <tissue evidence="3">Leaves</tissue>
    </source>
</reference>
<proteinExistence type="predicted"/>
<evidence type="ECO:0000313" key="4">
    <source>
        <dbReference type="Proteomes" id="UP000317650"/>
    </source>
</evidence>
<organism evidence="3 4">
    <name type="scientific">Musa balbisiana</name>
    <name type="common">Banana</name>
    <dbReference type="NCBI Taxonomy" id="52838"/>
    <lineage>
        <taxon>Eukaryota</taxon>
        <taxon>Viridiplantae</taxon>
        <taxon>Streptophyta</taxon>
        <taxon>Embryophyta</taxon>
        <taxon>Tracheophyta</taxon>
        <taxon>Spermatophyta</taxon>
        <taxon>Magnoliopsida</taxon>
        <taxon>Liliopsida</taxon>
        <taxon>Zingiberales</taxon>
        <taxon>Musaceae</taxon>
        <taxon>Musa</taxon>
    </lineage>
</organism>
<dbReference type="Proteomes" id="UP000317650">
    <property type="component" value="Chromosome 2"/>
</dbReference>
<feature type="transmembrane region" description="Helical" evidence="2">
    <location>
        <begin position="29"/>
        <end position="47"/>
    </location>
</feature>
<accession>A0A4V4H2G4</accession>